<dbReference type="SUPFAM" id="SSF140566">
    <property type="entry name" value="FlgN-like"/>
    <property type="match status" value="1"/>
</dbReference>
<accession>A0A1E2SJT4</accession>
<keyword evidence="1" id="KW-1005">Bacterial flagellum biogenesis</keyword>
<sequence>MGTNELSNELWRQRQLLETLLYKFHIERLLISAGFTRWIPQATSDVETVVNRLKTAGLSLAVEMVDVAREYSLSDDVTLRDVVAAAPEGAWREIFAAHLKALSDLTAEIRGTRDENSRRLRAGLRFTQETLNLMGEPSSTYAADGTVGSAIPAARLVDAAL</sequence>
<dbReference type="AlphaFoldDB" id="A0A1E2SJT4"/>
<dbReference type="Pfam" id="PF05130">
    <property type="entry name" value="FlgN"/>
    <property type="match status" value="1"/>
</dbReference>
<dbReference type="InterPro" id="IPR007809">
    <property type="entry name" value="FlgN-like"/>
</dbReference>
<evidence type="ECO:0000313" key="3">
    <source>
        <dbReference type="Proteomes" id="UP000094426"/>
    </source>
</evidence>
<reference evidence="2 3" key="1">
    <citation type="submission" date="2015-11" db="EMBL/GenBank/DDBJ databases">
        <authorList>
            <person name="Zhang Y."/>
            <person name="Guo Z."/>
        </authorList>
    </citation>
    <scope>NUCLEOTIDE SEQUENCE [LARGE SCALE GENOMIC DNA]</scope>
    <source>
        <strain evidence="3">gdw1</strain>
    </source>
</reference>
<evidence type="ECO:0000256" key="1">
    <source>
        <dbReference type="ARBA" id="ARBA00022795"/>
    </source>
</evidence>
<dbReference type="OrthoDB" id="3268384at2"/>
<name>A0A1E2SJT4_LEIXY</name>
<evidence type="ECO:0008006" key="4">
    <source>
        <dbReference type="Google" id="ProtNLM"/>
    </source>
</evidence>
<comment type="caution">
    <text evidence="2">The sequence shown here is derived from an EMBL/GenBank/DDBJ whole genome shotgun (WGS) entry which is preliminary data.</text>
</comment>
<dbReference type="InterPro" id="IPR036679">
    <property type="entry name" value="FlgN-like_sf"/>
</dbReference>
<organism evidence="2 3">
    <name type="scientific">Leifsonia xyli subsp. xyli</name>
    <dbReference type="NCBI Taxonomy" id="59736"/>
    <lineage>
        <taxon>Bacteria</taxon>
        <taxon>Bacillati</taxon>
        <taxon>Actinomycetota</taxon>
        <taxon>Actinomycetes</taxon>
        <taxon>Micrococcales</taxon>
        <taxon>Microbacteriaceae</taxon>
        <taxon>Leifsonia</taxon>
    </lineage>
</organism>
<gene>
    <name evidence="2" type="ORF">ATY41_11270</name>
</gene>
<dbReference type="Proteomes" id="UP000094426">
    <property type="component" value="Unassembled WGS sequence"/>
</dbReference>
<dbReference type="RefSeq" id="WP_041767189.1">
    <property type="nucleotide sequence ID" value="NZ_LNZG01000020.1"/>
</dbReference>
<protein>
    <recommendedName>
        <fullName evidence="4">Flagellar protein FlgN</fullName>
    </recommendedName>
</protein>
<dbReference type="GO" id="GO:0044780">
    <property type="term" value="P:bacterial-type flagellum assembly"/>
    <property type="evidence" value="ECO:0007669"/>
    <property type="project" value="InterPro"/>
</dbReference>
<evidence type="ECO:0000313" key="2">
    <source>
        <dbReference type="EMBL" id="ODA90126.1"/>
    </source>
</evidence>
<proteinExistence type="predicted"/>
<dbReference type="EMBL" id="LNZG01000020">
    <property type="protein sequence ID" value="ODA90126.1"/>
    <property type="molecule type" value="Genomic_DNA"/>
</dbReference>